<dbReference type="EMBL" id="BONC01000055">
    <property type="protein sequence ID" value="GIF59839.1"/>
    <property type="molecule type" value="Genomic_DNA"/>
</dbReference>
<dbReference type="RefSeq" id="WP_203706666.1">
    <property type="nucleotide sequence ID" value="NZ_BAAALU010000004.1"/>
</dbReference>
<dbReference type="SUPFAM" id="SSF88697">
    <property type="entry name" value="PUA domain-like"/>
    <property type="match status" value="1"/>
</dbReference>
<evidence type="ECO:0000313" key="1">
    <source>
        <dbReference type="EMBL" id="GIF59839.1"/>
    </source>
</evidence>
<gene>
    <name evidence="1" type="ORF">Air01nite_59340</name>
</gene>
<name>A0ABQ4CAM8_9ACTN</name>
<sequence>MATFLLTWNPKGWPDADYAEAVAATAAGRHLARRWGVGQRRSGINAGDRAFLVRLVQDRGIVGAGRFTGEVYADQHRDRVRHFAEVELELLLPLADRLPPHVLKARVPGVAWDHLQGSGILVRPPHDRALEELWTSHVLDA</sequence>
<proteinExistence type="predicted"/>
<organism evidence="1 2">
    <name type="scientific">Asanoa iriomotensis</name>
    <dbReference type="NCBI Taxonomy" id="234613"/>
    <lineage>
        <taxon>Bacteria</taxon>
        <taxon>Bacillati</taxon>
        <taxon>Actinomycetota</taxon>
        <taxon>Actinomycetes</taxon>
        <taxon>Micromonosporales</taxon>
        <taxon>Micromonosporaceae</taxon>
        <taxon>Asanoa</taxon>
    </lineage>
</organism>
<evidence type="ECO:0000313" key="2">
    <source>
        <dbReference type="Proteomes" id="UP000624325"/>
    </source>
</evidence>
<dbReference type="InterPro" id="IPR015947">
    <property type="entry name" value="PUA-like_sf"/>
</dbReference>
<accession>A0ABQ4CAM8</accession>
<keyword evidence="2" id="KW-1185">Reference proteome</keyword>
<reference evidence="1 2" key="1">
    <citation type="submission" date="2021-01" db="EMBL/GenBank/DDBJ databases">
        <title>Whole genome shotgun sequence of Asanoa iriomotensis NBRC 100142.</title>
        <authorList>
            <person name="Komaki H."/>
            <person name="Tamura T."/>
        </authorList>
    </citation>
    <scope>NUCLEOTIDE SEQUENCE [LARGE SCALE GENOMIC DNA]</scope>
    <source>
        <strain evidence="1 2">NBRC 100142</strain>
    </source>
</reference>
<comment type="caution">
    <text evidence="1">The sequence shown here is derived from an EMBL/GenBank/DDBJ whole genome shotgun (WGS) entry which is preliminary data.</text>
</comment>
<dbReference type="Proteomes" id="UP000624325">
    <property type="component" value="Unassembled WGS sequence"/>
</dbReference>
<protein>
    <submittedName>
        <fullName evidence="1">Uncharacterized protein</fullName>
    </submittedName>
</protein>